<feature type="coiled-coil region" evidence="1">
    <location>
        <begin position="543"/>
        <end position="616"/>
    </location>
</feature>
<dbReference type="EMBL" id="HE650822">
    <property type="protein sequence ID" value="CCF56336.1"/>
    <property type="molecule type" value="Genomic_DNA"/>
</dbReference>
<dbReference type="Gene3D" id="3.40.50.12360">
    <property type="match status" value="1"/>
</dbReference>
<dbReference type="RefSeq" id="XP_003955471.1">
    <property type="nucleotide sequence ID" value="XM_003955422.1"/>
</dbReference>
<keyword evidence="1" id="KW-0175">Coiled coil</keyword>
<feature type="compositionally biased region" description="Basic and acidic residues" evidence="2">
    <location>
        <begin position="356"/>
        <end position="369"/>
    </location>
</feature>
<organism evidence="3 4">
    <name type="scientific">Kazachstania africana (strain ATCC 22294 / BCRC 22015 / CBS 2517 / CECT 1963 / NBRC 1671 / NRRL Y-8276)</name>
    <name type="common">Yeast</name>
    <name type="synonym">Kluyveromyces africanus</name>
    <dbReference type="NCBI Taxonomy" id="1071382"/>
    <lineage>
        <taxon>Eukaryota</taxon>
        <taxon>Fungi</taxon>
        <taxon>Dikarya</taxon>
        <taxon>Ascomycota</taxon>
        <taxon>Saccharomycotina</taxon>
        <taxon>Saccharomycetes</taxon>
        <taxon>Saccharomycetales</taxon>
        <taxon>Saccharomycetaceae</taxon>
        <taxon>Kazachstania</taxon>
    </lineage>
</organism>
<dbReference type="KEGG" id="kaf:KAFR_0B00360"/>
<dbReference type="InParanoid" id="H2APN6"/>
<dbReference type="eggNOG" id="ENOG502QT9V">
    <property type="taxonomic scope" value="Eukaryota"/>
</dbReference>
<evidence type="ECO:0000256" key="2">
    <source>
        <dbReference type="SAM" id="MobiDB-lite"/>
    </source>
</evidence>
<protein>
    <recommendedName>
        <fullName evidence="5">HDA1 complex subunit 3</fullName>
    </recommendedName>
</protein>
<accession>H2APN6</accession>
<dbReference type="Pfam" id="PF11496">
    <property type="entry name" value="HDA2-3"/>
    <property type="match status" value="1"/>
</dbReference>
<dbReference type="HOGENOM" id="CLU_026579_0_0_1"/>
<evidence type="ECO:0000313" key="4">
    <source>
        <dbReference type="Proteomes" id="UP000005220"/>
    </source>
</evidence>
<dbReference type="InterPro" id="IPR021006">
    <property type="entry name" value="Hda2/3"/>
</dbReference>
<name>H2APN6_KAZAF</name>
<dbReference type="InterPro" id="IPR038609">
    <property type="entry name" value="HDA1_su2/3_sf"/>
</dbReference>
<feature type="region of interest" description="Disordered" evidence="2">
    <location>
        <begin position="349"/>
        <end position="369"/>
    </location>
</feature>
<keyword evidence="4" id="KW-1185">Reference proteome</keyword>
<dbReference type="GO" id="GO:0000122">
    <property type="term" value="P:negative regulation of transcription by RNA polymerase II"/>
    <property type="evidence" value="ECO:0007669"/>
    <property type="project" value="EnsemblFungi"/>
</dbReference>
<evidence type="ECO:0008006" key="5">
    <source>
        <dbReference type="Google" id="ProtNLM"/>
    </source>
</evidence>
<dbReference type="STRING" id="1071382.H2APN6"/>
<evidence type="ECO:0000256" key="1">
    <source>
        <dbReference type="SAM" id="Coils"/>
    </source>
</evidence>
<dbReference type="FunCoup" id="H2APN6">
    <property type="interactions" value="76"/>
</dbReference>
<evidence type="ECO:0000313" key="3">
    <source>
        <dbReference type="EMBL" id="CCF56336.1"/>
    </source>
</evidence>
<dbReference type="GO" id="GO:0031047">
    <property type="term" value="P:regulatory ncRNA-mediated gene silencing"/>
    <property type="evidence" value="ECO:0007669"/>
    <property type="project" value="EnsemblFungi"/>
</dbReference>
<dbReference type="InterPro" id="IPR026216">
    <property type="entry name" value="HDA3"/>
</dbReference>
<sequence>MDLLKILDTKPIPTIVDSQSLGVSGDVSGDYWLPTTMCLYQKKLTDEIISLHYSDILKYFETDDYKEDVILGSMRTMCLNSEYVATHPYLLIEHHMPKTLTTRDIPINLADTSGKFTVLRDLMTLVQEYETNTALVCRPGRTMDLLEALLLGNKVNIKRYDGRTVKSQAKQKKTKAKQSCTVHLFPSQDLDLQKFPINEKHHFDMLIAVDPTVDTNVDFIQEILTFSRDQSRNENKAPIVRLVTINSIDHCDLYFSKKFNKGSKDFLESTTAAVVVLRDSVGTLPPDLRPIYSQQLHYLTEWLEDPSLPWPLPDIYPLKRYNSMDVERSLLNEVNFNEADDLETAFANNSKKRHRHPDETTDVNKKDGPTKSFYELKRLKNDYLANPINQGMANLAGIVTGNVKDSINYHLSSNILTHKLIQIMGQVYVDINRETQELDDYSTLNGLENDHVSFYQQEKETMSKKLQTRMDEINESNEKSISMEFTNKEKFELIEKIEIEIEGLLKKVEAKDTGLKNLFISVGDLKDEIDKETRQNESKLTEKEYMEKEIERAQTATNELEVEMEKVLKDFENVQNELREIKLNQELKKDGAIERIENLKRAIVEEKLVYDDLESKLNSLVGKLKNFPPPRIRVTTNTTRRRK</sequence>
<dbReference type="GO" id="GO:0070823">
    <property type="term" value="C:HDA1 complex"/>
    <property type="evidence" value="ECO:0007669"/>
    <property type="project" value="EnsemblFungi"/>
</dbReference>
<dbReference type="GeneID" id="13882458"/>
<dbReference type="Proteomes" id="UP000005220">
    <property type="component" value="Chromosome 2"/>
</dbReference>
<reference evidence="3 4" key="1">
    <citation type="journal article" date="2011" name="Proc. Natl. Acad. Sci. U.S.A.">
        <title>Evolutionary erosion of yeast sex chromosomes by mating-type switching accidents.</title>
        <authorList>
            <person name="Gordon J.L."/>
            <person name="Armisen D."/>
            <person name="Proux-Wera E."/>
            <person name="Oheigeartaigh S.S."/>
            <person name="Byrne K.P."/>
            <person name="Wolfe K.H."/>
        </authorList>
    </citation>
    <scope>NUCLEOTIDE SEQUENCE [LARGE SCALE GENOMIC DNA]</scope>
    <source>
        <strain evidence="4">ATCC 22294 / BCRC 22015 / CBS 2517 / CECT 1963 / NBRC 1671 / NRRL Y-8276</strain>
    </source>
</reference>
<dbReference type="GO" id="GO:0004407">
    <property type="term" value="F:histone deacetylase activity"/>
    <property type="evidence" value="ECO:0007669"/>
    <property type="project" value="EnsemblFungi"/>
</dbReference>
<proteinExistence type="predicted"/>
<dbReference type="OrthoDB" id="3647690at2759"/>
<dbReference type="GO" id="GO:0005829">
    <property type="term" value="C:cytosol"/>
    <property type="evidence" value="ECO:0007669"/>
    <property type="project" value="EnsemblFungi"/>
</dbReference>
<gene>
    <name evidence="3" type="primary">KAFR0B00360</name>
    <name evidence="3" type="ORF">KAFR_0B00360</name>
</gene>
<dbReference type="GO" id="GO:0003682">
    <property type="term" value="F:chromatin binding"/>
    <property type="evidence" value="ECO:0007669"/>
    <property type="project" value="EnsemblFungi"/>
</dbReference>
<dbReference type="PRINTS" id="PR02093">
    <property type="entry name" value="HDA1SUBUNIT3"/>
</dbReference>
<dbReference type="GO" id="GO:0003677">
    <property type="term" value="F:DNA binding"/>
    <property type="evidence" value="ECO:0007669"/>
    <property type="project" value="EnsemblFungi"/>
</dbReference>
<dbReference type="GO" id="GO:0007059">
    <property type="term" value="P:chromosome segregation"/>
    <property type="evidence" value="ECO:0007669"/>
    <property type="project" value="EnsemblFungi"/>
</dbReference>
<dbReference type="AlphaFoldDB" id="H2APN6"/>